<evidence type="ECO:0000313" key="2">
    <source>
        <dbReference type="Proteomes" id="UP000185696"/>
    </source>
</evidence>
<keyword evidence="2" id="KW-1185">Reference proteome</keyword>
<dbReference type="EMBL" id="MSIF01000034">
    <property type="protein sequence ID" value="OLF05024.1"/>
    <property type="molecule type" value="Genomic_DNA"/>
</dbReference>
<evidence type="ECO:0000313" key="1">
    <source>
        <dbReference type="EMBL" id="OLF05024.1"/>
    </source>
</evidence>
<dbReference type="AlphaFoldDB" id="A0A7Z0WDS2"/>
<gene>
    <name evidence="1" type="ORF">BLA60_37965</name>
</gene>
<reference evidence="1 2" key="1">
    <citation type="submission" date="2016-12" db="EMBL/GenBank/DDBJ databases">
        <title>The draft genome sequence of Actinophytocola xinjiangensis.</title>
        <authorList>
            <person name="Wang W."/>
            <person name="Yuan L."/>
        </authorList>
    </citation>
    <scope>NUCLEOTIDE SEQUENCE [LARGE SCALE GENOMIC DNA]</scope>
    <source>
        <strain evidence="1 2">CGMCC 4.4663</strain>
    </source>
</reference>
<protein>
    <recommendedName>
        <fullName evidence="3">Protein RecA</fullName>
    </recommendedName>
</protein>
<accession>A0A7Z0WDS2</accession>
<dbReference type="Proteomes" id="UP000185696">
    <property type="component" value="Unassembled WGS sequence"/>
</dbReference>
<evidence type="ECO:0008006" key="3">
    <source>
        <dbReference type="Google" id="ProtNLM"/>
    </source>
</evidence>
<sequence>MASDLTSTPSGLPVRPDLAGLFPFGVLRRGGTVSVRGSTSLLLSLLAEPTAQDSWAAVVGLPDLGVVAAAELGVAVDRVALVRDPGASVASVVAALLDGMDLVVVARGRLPDAQARRLSARARHRGAVLLTPDEWPGVDVELRCVGSEWAGVGAGEGYLAGREVDVRSRGRGVAARGGRVVVRVPGGRGPVARARAPGRFVVGSRHQRFPRGVMARRLALTPLEIERKFETWMAPRSACLSCGVPTGR</sequence>
<proteinExistence type="predicted"/>
<name>A0A7Z0WDS2_9PSEU</name>
<organism evidence="1 2">
    <name type="scientific">Actinophytocola xinjiangensis</name>
    <dbReference type="NCBI Taxonomy" id="485602"/>
    <lineage>
        <taxon>Bacteria</taxon>
        <taxon>Bacillati</taxon>
        <taxon>Actinomycetota</taxon>
        <taxon>Actinomycetes</taxon>
        <taxon>Pseudonocardiales</taxon>
        <taxon>Pseudonocardiaceae</taxon>
    </lineage>
</organism>
<comment type="caution">
    <text evidence="1">The sequence shown here is derived from an EMBL/GenBank/DDBJ whole genome shotgun (WGS) entry which is preliminary data.</text>
</comment>
<dbReference type="RefSeq" id="WP_075137929.1">
    <property type="nucleotide sequence ID" value="NZ_MSIF01000034.1"/>
</dbReference>